<dbReference type="Gene3D" id="1.20.1250.20">
    <property type="entry name" value="MFS general substrate transporter like domains"/>
    <property type="match status" value="1"/>
</dbReference>
<keyword evidence="5 9" id="KW-1133">Transmembrane helix</keyword>
<dbReference type="InterPro" id="IPR005829">
    <property type="entry name" value="Sugar_transporter_CS"/>
</dbReference>
<evidence type="ECO:0000313" key="12">
    <source>
        <dbReference type="Proteomes" id="UP000325780"/>
    </source>
</evidence>
<dbReference type="Pfam" id="PF00083">
    <property type="entry name" value="Sugar_tr"/>
    <property type="match status" value="1"/>
</dbReference>
<evidence type="ECO:0000259" key="10">
    <source>
        <dbReference type="PROSITE" id="PS50850"/>
    </source>
</evidence>
<keyword evidence="7" id="KW-0462">Maltose metabolism</keyword>
<sequence length="535" mass="59704">MSHVKEGHPFHHERLDNLSAREEIIQRTVEKERRTTFSEAACLYRKAVGWSILLSTAVIMEGYDLLLVTSFFAFQPWAKKYGEPLPNGTYELPAAWQTGLYNGAAVGEIIGLFLNGYLVERLGYRKTMMGALGLITALIFIPFFAPSVQVLQVGSILMGIPWGVFQTLPATYASEVCPVALRGYLTTYINICWVTGQLLASGVLRALLKRSDQWAYRIPYGLQWMWPAPLIIGVALAPESPWWFVRHGKKDSAKASLRRLTVPSADPEFSIDDTVEVMAYTNEIEQEMSQGTALVDCFKGYNLRRTEICCLTWAAQQLCGTPFMNNSTYFFIQAGLDESNSFNMSMAQYAIGFVGVLGAWGLMRHAGRRTLYLAGLAILDLLLLGIGLTSIRARSSGAQWAAGSLLLIFALCYNFTVGTVCYSIVSEVSAVRLRPKTVSLARNVYNVASIISGVITPYMLNPTAWNWKSRAGFFWAGICFLCLSWAFFRLPETKGRTYAELDILFERRISARKFASTSVDLFYHSENTEGNGKTE</sequence>
<name>A0A5N6TQT3_ASPAV</name>
<dbReference type="OrthoDB" id="6612291at2759"/>
<feature type="transmembrane region" description="Helical" evidence="9">
    <location>
        <begin position="94"/>
        <end position="119"/>
    </location>
</feature>
<comment type="subcellular location">
    <subcellularLocation>
        <location evidence="1">Membrane</location>
        <topology evidence="1">Multi-pass membrane protein</topology>
    </subcellularLocation>
</comment>
<feature type="transmembrane region" description="Helical" evidence="9">
    <location>
        <begin position="346"/>
        <end position="363"/>
    </location>
</feature>
<dbReference type="PANTHER" id="PTHR48022">
    <property type="entry name" value="PLASTIDIC GLUCOSE TRANSPORTER 4"/>
    <property type="match status" value="1"/>
</dbReference>
<reference evidence="11 12" key="1">
    <citation type="submission" date="2019-04" db="EMBL/GenBank/DDBJ databases">
        <title>Friends and foes A comparative genomics study of 23 Aspergillus species from section Flavi.</title>
        <authorList>
            <consortium name="DOE Joint Genome Institute"/>
            <person name="Kjaerbolling I."/>
            <person name="Vesth T."/>
            <person name="Frisvad J.C."/>
            <person name="Nybo J.L."/>
            <person name="Theobald S."/>
            <person name="Kildgaard S."/>
            <person name="Isbrandt T."/>
            <person name="Kuo A."/>
            <person name="Sato A."/>
            <person name="Lyhne E.K."/>
            <person name="Kogle M.E."/>
            <person name="Wiebenga A."/>
            <person name="Kun R.S."/>
            <person name="Lubbers R.J."/>
            <person name="Makela M.R."/>
            <person name="Barry K."/>
            <person name="Chovatia M."/>
            <person name="Clum A."/>
            <person name="Daum C."/>
            <person name="Haridas S."/>
            <person name="He G."/>
            <person name="LaButti K."/>
            <person name="Lipzen A."/>
            <person name="Mondo S."/>
            <person name="Riley R."/>
            <person name="Salamov A."/>
            <person name="Simmons B.A."/>
            <person name="Magnuson J.K."/>
            <person name="Henrissat B."/>
            <person name="Mortensen U.H."/>
            <person name="Larsen T.O."/>
            <person name="Devries R.P."/>
            <person name="Grigoriev I.V."/>
            <person name="Machida M."/>
            <person name="Baker S.E."/>
            <person name="Andersen M.R."/>
        </authorList>
    </citation>
    <scope>NUCLEOTIDE SEQUENCE [LARGE SCALE GENOMIC DNA]</scope>
    <source>
        <strain evidence="11 12">IBT 18842</strain>
    </source>
</reference>
<evidence type="ECO:0000256" key="2">
    <source>
        <dbReference type="ARBA" id="ARBA00010992"/>
    </source>
</evidence>
<dbReference type="GO" id="GO:0016020">
    <property type="term" value="C:membrane"/>
    <property type="evidence" value="ECO:0007669"/>
    <property type="project" value="UniProtKB-SubCell"/>
</dbReference>
<feature type="transmembrane region" description="Helical" evidence="9">
    <location>
        <begin position="472"/>
        <end position="488"/>
    </location>
</feature>
<feature type="transmembrane region" description="Helical" evidence="9">
    <location>
        <begin position="220"/>
        <end position="237"/>
    </location>
</feature>
<evidence type="ECO:0000256" key="4">
    <source>
        <dbReference type="ARBA" id="ARBA00022692"/>
    </source>
</evidence>
<dbReference type="InterPro" id="IPR005828">
    <property type="entry name" value="MFS_sugar_transport-like"/>
</dbReference>
<gene>
    <name evidence="11" type="ORF">BDV25DRAFT_168330</name>
</gene>
<dbReference type="InterPro" id="IPR036259">
    <property type="entry name" value="MFS_trans_sf"/>
</dbReference>
<dbReference type="FunFam" id="1.20.1250.20:FF:000149">
    <property type="entry name" value="MFS transporter, SP family, general alpha glucoside:H+ symporter"/>
    <property type="match status" value="1"/>
</dbReference>
<evidence type="ECO:0000256" key="9">
    <source>
        <dbReference type="SAM" id="Phobius"/>
    </source>
</evidence>
<evidence type="ECO:0000256" key="6">
    <source>
        <dbReference type="ARBA" id="ARBA00023136"/>
    </source>
</evidence>
<keyword evidence="3 8" id="KW-0813">Transport</keyword>
<accession>A0A5N6TQT3</accession>
<keyword evidence="4 9" id="KW-0812">Transmembrane</keyword>
<proteinExistence type="inferred from homology"/>
<dbReference type="GO" id="GO:0005351">
    <property type="term" value="F:carbohydrate:proton symporter activity"/>
    <property type="evidence" value="ECO:0007669"/>
    <property type="project" value="TreeGrafter"/>
</dbReference>
<dbReference type="GO" id="GO:0000023">
    <property type="term" value="P:maltose metabolic process"/>
    <property type="evidence" value="ECO:0007669"/>
    <property type="project" value="UniProtKB-KW"/>
</dbReference>
<evidence type="ECO:0000313" key="11">
    <source>
        <dbReference type="EMBL" id="KAE8148634.1"/>
    </source>
</evidence>
<feature type="transmembrane region" description="Helical" evidence="9">
    <location>
        <begin position="370"/>
        <end position="388"/>
    </location>
</feature>
<dbReference type="PANTHER" id="PTHR48022:SF5">
    <property type="entry name" value="ALPHA-GLUCOSIDES PERMEASE MPH2-RELATED"/>
    <property type="match status" value="1"/>
</dbReference>
<feature type="transmembrane region" description="Helical" evidence="9">
    <location>
        <begin position="400"/>
        <end position="422"/>
    </location>
</feature>
<dbReference type="InterPro" id="IPR003663">
    <property type="entry name" value="Sugar/inositol_transpt"/>
</dbReference>
<comment type="similarity">
    <text evidence="2 8">Belongs to the major facilitator superfamily. Sugar transporter (TC 2.A.1.1) family.</text>
</comment>
<keyword evidence="12" id="KW-1185">Reference proteome</keyword>
<evidence type="ECO:0000256" key="3">
    <source>
        <dbReference type="ARBA" id="ARBA00022448"/>
    </source>
</evidence>
<dbReference type="PROSITE" id="PS50850">
    <property type="entry name" value="MFS"/>
    <property type="match status" value="1"/>
</dbReference>
<feature type="transmembrane region" description="Helical" evidence="9">
    <location>
        <begin position="443"/>
        <end position="460"/>
    </location>
</feature>
<dbReference type="EMBL" id="ML742152">
    <property type="protein sequence ID" value="KAE8148634.1"/>
    <property type="molecule type" value="Genomic_DNA"/>
</dbReference>
<feature type="domain" description="Major facilitator superfamily (MFS) profile" evidence="10">
    <location>
        <begin position="50"/>
        <end position="494"/>
    </location>
</feature>
<dbReference type="Proteomes" id="UP000325780">
    <property type="component" value="Unassembled WGS sequence"/>
</dbReference>
<dbReference type="InterPro" id="IPR050360">
    <property type="entry name" value="MFS_Sugar_Transporters"/>
</dbReference>
<dbReference type="AlphaFoldDB" id="A0A5N6TQT3"/>
<evidence type="ECO:0000256" key="1">
    <source>
        <dbReference type="ARBA" id="ARBA00004141"/>
    </source>
</evidence>
<feature type="transmembrane region" description="Helical" evidence="9">
    <location>
        <begin position="188"/>
        <end position="208"/>
    </location>
</feature>
<protein>
    <submittedName>
        <fullName evidence="11">General substrate transporter</fullName>
    </submittedName>
</protein>
<organism evidence="11 12">
    <name type="scientific">Aspergillus avenaceus</name>
    <dbReference type="NCBI Taxonomy" id="36643"/>
    <lineage>
        <taxon>Eukaryota</taxon>
        <taxon>Fungi</taxon>
        <taxon>Dikarya</taxon>
        <taxon>Ascomycota</taxon>
        <taxon>Pezizomycotina</taxon>
        <taxon>Eurotiomycetes</taxon>
        <taxon>Eurotiomycetidae</taxon>
        <taxon>Eurotiales</taxon>
        <taxon>Aspergillaceae</taxon>
        <taxon>Aspergillus</taxon>
        <taxon>Aspergillus subgen. Circumdati</taxon>
    </lineage>
</organism>
<dbReference type="SUPFAM" id="SSF103473">
    <property type="entry name" value="MFS general substrate transporter"/>
    <property type="match status" value="1"/>
</dbReference>
<dbReference type="NCBIfam" id="TIGR00879">
    <property type="entry name" value="SP"/>
    <property type="match status" value="1"/>
</dbReference>
<dbReference type="InterPro" id="IPR020846">
    <property type="entry name" value="MFS_dom"/>
</dbReference>
<evidence type="ECO:0000256" key="5">
    <source>
        <dbReference type="ARBA" id="ARBA00022989"/>
    </source>
</evidence>
<keyword evidence="6 9" id="KW-0472">Membrane</keyword>
<feature type="transmembrane region" description="Helical" evidence="9">
    <location>
        <begin position="131"/>
        <end position="151"/>
    </location>
</feature>
<evidence type="ECO:0000256" key="8">
    <source>
        <dbReference type="RuleBase" id="RU003346"/>
    </source>
</evidence>
<evidence type="ECO:0000256" key="7">
    <source>
        <dbReference type="ARBA" id="ARBA00026248"/>
    </source>
</evidence>
<dbReference type="PROSITE" id="PS00217">
    <property type="entry name" value="SUGAR_TRANSPORT_2"/>
    <property type="match status" value="1"/>
</dbReference>
<feature type="transmembrane region" description="Helical" evidence="9">
    <location>
        <begin position="52"/>
        <end position="74"/>
    </location>
</feature>